<dbReference type="Proteomes" id="UP000032633">
    <property type="component" value="Chromosome"/>
</dbReference>
<dbReference type="KEGG" id="pbj:VN24_01825"/>
<dbReference type="AlphaFoldDB" id="A0A0D5NEB6"/>
<evidence type="ECO:0000313" key="1">
    <source>
        <dbReference type="EMBL" id="AJY73596.1"/>
    </source>
</evidence>
<name>A0A0D5NEB6_9BACL</name>
<dbReference type="PATRIC" id="fig|1126833.4.peg.405"/>
<accession>A0A0D5NEB6</accession>
<keyword evidence="2" id="KW-1185">Reference proteome</keyword>
<evidence type="ECO:0000313" key="2">
    <source>
        <dbReference type="Proteomes" id="UP000032633"/>
    </source>
</evidence>
<sequence>MLWVASICKCITVFHAIIFIINQQVQKGNDKPDLLIQPATVCDRPCVFLPDDSHAMIGKKGRE</sequence>
<organism evidence="1 2">
    <name type="scientific">Paenibacillus beijingensis</name>
    <dbReference type="NCBI Taxonomy" id="1126833"/>
    <lineage>
        <taxon>Bacteria</taxon>
        <taxon>Bacillati</taxon>
        <taxon>Bacillota</taxon>
        <taxon>Bacilli</taxon>
        <taxon>Bacillales</taxon>
        <taxon>Paenibacillaceae</taxon>
        <taxon>Paenibacillus</taxon>
    </lineage>
</organism>
<protein>
    <submittedName>
        <fullName evidence="1">Uncharacterized protein</fullName>
    </submittedName>
</protein>
<dbReference type="EMBL" id="CP011058">
    <property type="protein sequence ID" value="AJY73596.1"/>
    <property type="molecule type" value="Genomic_DNA"/>
</dbReference>
<reference evidence="1 2" key="1">
    <citation type="journal article" date="2015" name="J. Biotechnol.">
        <title>Complete genome sequence of Paenibacillus beijingensis 7188(T) (=DSM 24997(T)), a novel rhizobacterium from jujube garden soil.</title>
        <authorList>
            <person name="Kwak Y."/>
            <person name="Shin J.H."/>
        </authorList>
    </citation>
    <scope>NUCLEOTIDE SEQUENCE [LARGE SCALE GENOMIC DNA]</scope>
    <source>
        <strain evidence="1 2">DSM 24997</strain>
    </source>
</reference>
<reference evidence="2" key="2">
    <citation type="submission" date="2015-03" db="EMBL/GenBank/DDBJ databases">
        <title>Genome sequence of Paenibacillus beijingensis strain DSM 24997T.</title>
        <authorList>
            <person name="Kwak Y."/>
            <person name="Shin J.-H."/>
        </authorList>
    </citation>
    <scope>NUCLEOTIDE SEQUENCE [LARGE SCALE GENOMIC DNA]</scope>
    <source>
        <strain evidence="2">DSM 24997</strain>
    </source>
</reference>
<gene>
    <name evidence="1" type="ORF">VN24_01825</name>
</gene>
<dbReference type="STRING" id="1126833.VN24_01825"/>
<proteinExistence type="predicted"/>
<dbReference type="HOGENOM" id="CLU_2881566_0_0_9"/>